<dbReference type="InterPro" id="IPR000073">
    <property type="entry name" value="AB_hydrolase_1"/>
</dbReference>
<evidence type="ECO:0000256" key="1">
    <source>
        <dbReference type="SAM" id="SignalP"/>
    </source>
</evidence>
<dbReference type="Proteomes" id="UP000649739">
    <property type="component" value="Unassembled WGS sequence"/>
</dbReference>
<dbReference type="GO" id="GO:0003824">
    <property type="term" value="F:catalytic activity"/>
    <property type="evidence" value="ECO:0007669"/>
    <property type="project" value="InterPro"/>
</dbReference>
<organism evidence="3 4">
    <name type="scientific">Pilimelia anulata</name>
    <dbReference type="NCBI Taxonomy" id="53371"/>
    <lineage>
        <taxon>Bacteria</taxon>
        <taxon>Bacillati</taxon>
        <taxon>Actinomycetota</taxon>
        <taxon>Actinomycetes</taxon>
        <taxon>Micromonosporales</taxon>
        <taxon>Micromonosporaceae</taxon>
        <taxon>Pilimelia</taxon>
    </lineage>
</organism>
<evidence type="ECO:0000313" key="3">
    <source>
        <dbReference type="EMBL" id="GGJ99093.1"/>
    </source>
</evidence>
<protein>
    <submittedName>
        <fullName evidence="3">Lipase</fullName>
    </submittedName>
</protein>
<feature type="signal peptide" evidence="1">
    <location>
        <begin position="1"/>
        <end position="20"/>
    </location>
</feature>
<feature type="chain" id="PRO_5038973093" evidence="1">
    <location>
        <begin position="21"/>
        <end position="368"/>
    </location>
</feature>
<dbReference type="PANTHER" id="PTHR43194:SF2">
    <property type="entry name" value="PEROXISOMAL MEMBRANE PROTEIN LPX1"/>
    <property type="match status" value="1"/>
</dbReference>
<evidence type="ECO:0000313" key="4">
    <source>
        <dbReference type="Proteomes" id="UP000649739"/>
    </source>
</evidence>
<dbReference type="PANTHER" id="PTHR43194">
    <property type="entry name" value="HYDROLASE ALPHA/BETA FOLD FAMILY"/>
    <property type="match status" value="1"/>
</dbReference>
<dbReference type="InterPro" id="IPR050228">
    <property type="entry name" value="Carboxylesterase_BioH"/>
</dbReference>
<dbReference type="Gene3D" id="3.40.50.1820">
    <property type="entry name" value="alpha/beta hydrolase"/>
    <property type="match status" value="1"/>
</dbReference>
<evidence type="ECO:0000259" key="2">
    <source>
        <dbReference type="Pfam" id="PF00561"/>
    </source>
</evidence>
<gene>
    <name evidence="3" type="ORF">GCM10010123_31310</name>
</gene>
<name>A0A8J3B6I5_9ACTN</name>
<proteinExistence type="predicted"/>
<dbReference type="InterPro" id="IPR000639">
    <property type="entry name" value="Epox_hydrolase-like"/>
</dbReference>
<comment type="caution">
    <text evidence="3">The sequence shown here is derived from an EMBL/GenBank/DDBJ whole genome shotgun (WGS) entry which is preliminary data.</text>
</comment>
<keyword evidence="1" id="KW-0732">Signal</keyword>
<feature type="domain" description="AB hydrolase-1" evidence="2">
    <location>
        <begin position="92"/>
        <end position="348"/>
    </location>
</feature>
<dbReference type="InterPro" id="IPR029058">
    <property type="entry name" value="AB_hydrolase_fold"/>
</dbReference>
<dbReference type="EMBL" id="BMQB01000006">
    <property type="protein sequence ID" value="GGJ99093.1"/>
    <property type="molecule type" value="Genomic_DNA"/>
</dbReference>
<keyword evidence="4" id="KW-1185">Reference proteome</keyword>
<dbReference type="Pfam" id="PF00561">
    <property type="entry name" value="Abhydrolase_1"/>
    <property type="match status" value="1"/>
</dbReference>
<dbReference type="PRINTS" id="PR00412">
    <property type="entry name" value="EPOXHYDRLASE"/>
</dbReference>
<reference evidence="3" key="1">
    <citation type="journal article" date="2014" name="Int. J. Syst. Evol. Microbiol.">
        <title>Complete genome sequence of Corynebacterium casei LMG S-19264T (=DSM 44701T), isolated from a smear-ripened cheese.</title>
        <authorList>
            <consortium name="US DOE Joint Genome Institute (JGI-PGF)"/>
            <person name="Walter F."/>
            <person name="Albersmeier A."/>
            <person name="Kalinowski J."/>
            <person name="Ruckert C."/>
        </authorList>
    </citation>
    <scope>NUCLEOTIDE SEQUENCE</scope>
    <source>
        <strain evidence="3">JCM 3090</strain>
    </source>
</reference>
<dbReference type="AlphaFoldDB" id="A0A8J3B6I5"/>
<sequence>MPRRAGLISAVVGLAAAGVAAGVAVQRAAVRRSRGGADPYADEPFGALPSDEVKLVATAEGADLYVEIVDPADGVEVDVDFAGVFDLPPADPTIVFVHGFCLDMGTFHFQRRELIRRGDHRMVFYDQPGHGRSGALDAGEYHLSALGDALRAVIDGTTGGGPVVLVGHSMGGMAIMALAEQHPDLFTDRVAGVVLISTSGSLLGGARIGLPALAARFARPLLPLVRRGARLTGPVLDRARLASADLAYLLTRRYGFGGPRPSPALVSYVERMNSRTSAETVAGYLRTLSTHARHPALAALRDVPTLVVVGGRDVITPPEHSEEIVQHLPDAQLVTVPDSGHVVMLEHPDEVNAALLAFLDRVMPGGAP</sequence>
<dbReference type="SUPFAM" id="SSF53474">
    <property type="entry name" value="alpha/beta-Hydrolases"/>
    <property type="match status" value="1"/>
</dbReference>
<reference evidence="3" key="2">
    <citation type="submission" date="2020-09" db="EMBL/GenBank/DDBJ databases">
        <authorList>
            <person name="Sun Q."/>
            <person name="Ohkuma M."/>
        </authorList>
    </citation>
    <scope>NUCLEOTIDE SEQUENCE</scope>
    <source>
        <strain evidence="3">JCM 3090</strain>
    </source>
</reference>
<accession>A0A8J3B6I5</accession>